<sequence length="45" mass="5349">MGKNLPCILKKIIIKKIINIIKGLQEYRNIRRIYFTKEFRVAIAS</sequence>
<dbReference type="EMBL" id="CTRP01000010">
    <property type="protein sequence ID" value="CQR72260.1"/>
    <property type="molecule type" value="Genomic_DNA"/>
</dbReference>
<accession>A0A0U1KXW2</accession>
<evidence type="ECO:0000313" key="2">
    <source>
        <dbReference type="Proteomes" id="UP000049855"/>
    </source>
</evidence>
<organism evidence="1 2">
    <name type="scientific">Sporomusa ovata</name>
    <dbReference type="NCBI Taxonomy" id="2378"/>
    <lineage>
        <taxon>Bacteria</taxon>
        <taxon>Bacillati</taxon>
        <taxon>Bacillota</taxon>
        <taxon>Negativicutes</taxon>
        <taxon>Selenomonadales</taxon>
        <taxon>Sporomusaceae</taxon>
        <taxon>Sporomusa</taxon>
    </lineage>
</organism>
<dbReference type="AlphaFoldDB" id="A0A0U1KXW2"/>
<name>A0A0U1KXW2_9FIRM</name>
<protein>
    <submittedName>
        <fullName evidence="1">Uncharacterized protein</fullName>
    </submittedName>
</protein>
<dbReference type="Proteomes" id="UP000049855">
    <property type="component" value="Unassembled WGS sequence"/>
</dbReference>
<evidence type="ECO:0000313" key="1">
    <source>
        <dbReference type="EMBL" id="CQR72260.1"/>
    </source>
</evidence>
<keyword evidence="2" id="KW-1185">Reference proteome</keyword>
<reference evidence="2" key="1">
    <citation type="submission" date="2015-03" db="EMBL/GenBank/DDBJ databases">
        <authorList>
            <person name="Nijsse Bart"/>
        </authorList>
    </citation>
    <scope>NUCLEOTIDE SEQUENCE [LARGE SCALE GENOMIC DNA]</scope>
</reference>
<gene>
    <name evidence="1" type="ORF">SpAn4DRAFT_2720</name>
</gene>
<proteinExistence type="predicted"/>